<dbReference type="InterPro" id="IPR004294">
    <property type="entry name" value="Carotenoid_Oase"/>
</dbReference>
<dbReference type="STRING" id="401625.A0A0N7L9D3"/>
<evidence type="ECO:0000313" key="7">
    <source>
        <dbReference type="EMBL" id="CEH13466.1"/>
    </source>
</evidence>
<keyword evidence="4 5" id="KW-0408">Iron</keyword>
<feature type="binding site" evidence="5">
    <location>
        <position position="640"/>
    </location>
    <ligand>
        <name>Fe cation</name>
        <dbReference type="ChEBI" id="CHEBI:24875"/>
        <note>catalytic</note>
    </ligand>
</feature>
<dbReference type="EMBL" id="CCYA01000221">
    <property type="protein sequence ID" value="CEH13466.1"/>
    <property type="molecule type" value="Genomic_DNA"/>
</dbReference>
<evidence type="ECO:0000256" key="4">
    <source>
        <dbReference type="ARBA" id="ARBA00023004"/>
    </source>
</evidence>
<dbReference type="GO" id="GO:0010436">
    <property type="term" value="F:carotenoid dioxygenase activity"/>
    <property type="evidence" value="ECO:0007669"/>
    <property type="project" value="TreeGrafter"/>
</dbReference>
<feature type="binding site" evidence="5">
    <location>
        <position position="372"/>
    </location>
    <ligand>
        <name>Fe cation</name>
        <dbReference type="ChEBI" id="CHEBI:24875"/>
        <note>catalytic</note>
    </ligand>
</feature>
<name>A0A0N7L9D3_9BASI</name>
<reference evidence="7 8" key="1">
    <citation type="submission" date="2014-09" db="EMBL/GenBank/DDBJ databases">
        <authorList>
            <person name="Magalhaes I.L.F."/>
            <person name="Oliveira U."/>
            <person name="Santos F.R."/>
            <person name="Vidigal T.H.D.A."/>
            <person name="Brescovit A.D."/>
            <person name="Santos A.J."/>
        </authorList>
    </citation>
    <scope>NUCLEOTIDE SEQUENCE [LARGE SCALE GENOMIC DNA]</scope>
</reference>
<dbReference type="AlphaFoldDB" id="A0A0N7L9D3"/>
<evidence type="ECO:0000256" key="6">
    <source>
        <dbReference type="SAM" id="MobiDB-lite"/>
    </source>
</evidence>
<evidence type="ECO:0000256" key="2">
    <source>
        <dbReference type="ARBA" id="ARBA00022723"/>
    </source>
</evidence>
<evidence type="ECO:0000256" key="5">
    <source>
        <dbReference type="PIRSR" id="PIRSR604294-1"/>
    </source>
</evidence>
<proteinExistence type="inferred from homology"/>
<feature type="region of interest" description="Disordered" evidence="6">
    <location>
        <begin position="1"/>
        <end position="21"/>
    </location>
</feature>
<comment type="cofactor">
    <cofactor evidence="5">
        <name>Fe(2+)</name>
        <dbReference type="ChEBI" id="CHEBI:29033"/>
    </cofactor>
    <text evidence="5">Binds 1 Fe(2+) ion per subunit.</text>
</comment>
<dbReference type="GO" id="GO:0046872">
    <property type="term" value="F:metal ion binding"/>
    <property type="evidence" value="ECO:0007669"/>
    <property type="project" value="UniProtKB-KW"/>
</dbReference>
<protein>
    <submittedName>
        <fullName evidence="7">Beta, beta-carotene 15,15'-dioxygenase and related enzymes</fullName>
    </submittedName>
</protein>
<evidence type="ECO:0000256" key="3">
    <source>
        <dbReference type="ARBA" id="ARBA00023002"/>
    </source>
</evidence>
<accession>A0A0N7L9D3</accession>
<organism evidence="7 8">
    <name type="scientific">Ceraceosorus bombacis</name>
    <dbReference type="NCBI Taxonomy" id="401625"/>
    <lineage>
        <taxon>Eukaryota</taxon>
        <taxon>Fungi</taxon>
        <taxon>Dikarya</taxon>
        <taxon>Basidiomycota</taxon>
        <taxon>Ustilaginomycotina</taxon>
        <taxon>Exobasidiomycetes</taxon>
        <taxon>Ceraceosorales</taxon>
        <taxon>Ceraceosoraceae</taxon>
        <taxon>Ceraceosorus</taxon>
    </lineage>
</organism>
<dbReference type="Proteomes" id="UP000054845">
    <property type="component" value="Unassembled WGS sequence"/>
</dbReference>
<feature type="binding site" evidence="5">
    <location>
        <position position="242"/>
    </location>
    <ligand>
        <name>Fe cation</name>
        <dbReference type="ChEBI" id="CHEBI:24875"/>
        <note>catalytic</note>
    </ligand>
</feature>
<sequence length="709" mass="78146">MTSGLLNQGERRDPHPYLSGNYAPVRTELPLTACRYEGRVPDEFRDGQYCRNGGNPLSGEDEMRDAHWFDGDGMLTGVLFRRMPDGSVRPEFINRYVLTDVLLATSPRSTRPLLPSIATFSSPYIPLLSVLLGVLRTLALCLLTWLPGSGCSAVEEQERRLKRISVANTSVWFHDGKAFAGCESGPPLRVLLPGMETAGWWSGQDVADRDVDDSEVETKHRKSHGWGKSGVAGLFAEMTTAHPHVDPKTGELLLFHMSFFAPFLRVSIIPPKKGSAEGDSRSRDQRQGAQAPLLGVEVPGIAQPKQMHDAGWSSRHGIMLDLPLSLDPRNMLRGRPMLHYDSAGPTRFGIFPRREPEKVVWFEEAQACLIFHTANAWEEQSEDGRESGAVSLLACRLNSATLVYSAGNTIPPPHALPPGGRAEQCRLHYWRFPDIEQDRQPALTLPRRPSHSFALSAVPFEFPTMNEACAMSEASFVYGASMRSGSFDAGLGRQSAKIDCLAKIDAAKLVRRGLEQGIGTEVAGFCVDDRTVQDILDEQGAQFECAHGSSSDQSSASAAIRIFALPPNHFAQEATFVPRRGAMQEDDGWLVFFVFDESQLDDDGRVLHDATSELWILEAKTMRDVICRVKLPQRVPYGLHGHFFNAQEIASQEPLNDEQIRTWILASQGVVGPGMGTGGKPAVDLYAGPLAFQRRVTAAMRSTLESWLL</sequence>
<keyword evidence="2 5" id="KW-0479">Metal-binding</keyword>
<dbReference type="GO" id="GO:0016121">
    <property type="term" value="P:carotene catabolic process"/>
    <property type="evidence" value="ECO:0007669"/>
    <property type="project" value="TreeGrafter"/>
</dbReference>
<dbReference type="Pfam" id="PF03055">
    <property type="entry name" value="RPE65"/>
    <property type="match status" value="1"/>
</dbReference>
<keyword evidence="8" id="KW-1185">Reference proteome</keyword>
<feature type="binding site" evidence="5">
    <location>
        <position position="308"/>
    </location>
    <ligand>
        <name>Fe cation</name>
        <dbReference type="ChEBI" id="CHEBI:24875"/>
        <note>catalytic</note>
    </ligand>
</feature>
<comment type="similarity">
    <text evidence="1">Belongs to the carotenoid oxygenase family.</text>
</comment>
<keyword evidence="3" id="KW-0560">Oxidoreductase</keyword>
<evidence type="ECO:0000256" key="1">
    <source>
        <dbReference type="ARBA" id="ARBA00006787"/>
    </source>
</evidence>
<dbReference type="OrthoDB" id="1069523at2759"/>
<dbReference type="PANTHER" id="PTHR10543:SF89">
    <property type="entry name" value="CAROTENOID 9,10(9',10')-CLEAVAGE DIOXYGENASE 1"/>
    <property type="match status" value="1"/>
</dbReference>
<evidence type="ECO:0000313" key="8">
    <source>
        <dbReference type="Proteomes" id="UP000054845"/>
    </source>
</evidence>
<dbReference type="PANTHER" id="PTHR10543">
    <property type="entry name" value="BETA-CAROTENE DIOXYGENASE"/>
    <property type="match status" value="1"/>
</dbReference>
<keyword evidence="7" id="KW-0223">Dioxygenase</keyword>